<dbReference type="Proteomes" id="UP001595912">
    <property type="component" value="Unassembled WGS sequence"/>
</dbReference>
<accession>A0ABV9WHU3</accession>
<reference evidence="2" key="1">
    <citation type="journal article" date="2019" name="Int. J. Syst. Evol. Microbiol.">
        <title>The Global Catalogue of Microorganisms (GCM) 10K type strain sequencing project: providing services to taxonomists for standard genome sequencing and annotation.</title>
        <authorList>
            <consortium name="The Broad Institute Genomics Platform"/>
            <consortium name="The Broad Institute Genome Sequencing Center for Infectious Disease"/>
            <person name="Wu L."/>
            <person name="Ma J."/>
        </authorList>
    </citation>
    <scope>NUCLEOTIDE SEQUENCE [LARGE SCALE GENOMIC DNA]</scope>
    <source>
        <strain evidence="2">CGMCC 4.7152</strain>
    </source>
</reference>
<comment type="caution">
    <text evidence="1">The sequence shown here is derived from an EMBL/GenBank/DDBJ whole genome shotgun (WGS) entry which is preliminary data.</text>
</comment>
<keyword evidence="2" id="KW-1185">Reference proteome</keyword>
<dbReference type="SUPFAM" id="SSF53067">
    <property type="entry name" value="Actin-like ATPase domain"/>
    <property type="match status" value="1"/>
</dbReference>
<organism evidence="1 2">
    <name type="scientific">Dactylosporangium cerinum</name>
    <dbReference type="NCBI Taxonomy" id="1434730"/>
    <lineage>
        <taxon>Bacteria</taxon>
        <taxon>Bacillati</taxon>
        <taxon>Actinomycetota</taxon>
        <taxon>Actinomycetes</taxon>
        <taxon>Micromonosporales</taxon>
        <taxon>Micromonosporaceae</taxon>
        <taxon>Dactylosporangium</taxon>
    </lineage>
</organism>
<evidence type="ECO:0000313" key="2">
    <source>
        <dbReference type="Proteomes" id="UP001595912"/>
    </source>
</evidence>
<evidence type="ECO:0008006" key="3">
    <source>
        <dbReference type="Google" id="ProtNLM"/>
    </source>
</evidence>
<gene>
    <name evidence="1" type="ORF">ACFPIJ_56920</name>
</gene>
<evidence type="ECO:0000313" key="1">
    <source>
        <dbReference type="EMBL" id="MFC5007281.1"/>
    </source>
</evidence>
<dbReference type="Gene3D" id="3.30.420.40">
    <property type="match status" value="1"/>
</dbReference>
<dbReference type="RefSeq" id="WP_380127927.1">
    <property type="nucleotide sequence ID" value="NZ_JBHSIU010000121.1"/>
</dbReference>
<dbReference type="EMBL" id="JBHSIU010000121">
    <property type="protein sequence ID" value="MFC5007281.1"/>
    <property type="molecule type" value="Genomic_DNA"/>
</dbReference>
<proteinExistence type="predicted"/>
<name>A0ABV9WHU3_9ACTN</name>
<sequence>MLSGSQDGIKRRQLTIRLDSSVGSAVPFGHSAKYRRGVTSVLGIDFGTSHTVASVVFPDGRSEALLFDSSPLLASGVYADNGKLLVGRDGERAARMNPAPYEPNPKRRIDDGVLLLGSAEIPVIEAVGAVLGRVRQEARRVLGASPSKVVLTHPAAWAQPRQSLLAAAAMSAGLGVRSH</sequence>
<protein>
    <recommendedName>
        <fullName evidence="3">Hsp70 family protein</fullName>
    </recommendedName>
</protein>
<dbReference type="InterPro" id="IPR043129">
    <property type="entry name" value="ATPase_NBD"/>
</dbReference>